<dbReference type="PANTHER" id="PTHR11567:SF211">
    <property type="entry name" value="PROSTATIC ACID PHOSPHATASE"/>
    <property type="match status" value="1"/>
</dbReference>
<dbReference type="InterPro" id="IPR033379">
    <property type="entry name" value="Acid_Pase_AS"/>
</dbReference>
<dbReference type="PROSITE" id="PS00616">
    <property type="entry name" value="HIS_ACID_PHOSPHAT_1"/>
    <property type="match status" value="1"/>
</dbReference>
<accession>A0AA35L3A2</accession>
<sequence>MGETNPARNSKCFHFFLLGFIGSLLLQSASGRELVFVLLIYRHGDRSPIEVYPNSLHNESAWPQGFGQLTKIGMQQQYELGKYIKKRYSNFLSAEYKREEILIQSTESDRTIMSAQANLAGMYPPTGDQIWNPKILWQPIPVHVVPKERNPKLRYPILNCPRYLELLKETMKSSEFQAKIQPYKEFIKTIGLYSGYDPQDLTNLVNFKIWHVQDTLFCESIHNLTLPVWAAKEVRAKLAELTVLSLSSLFGIYKREEKARLQGGLLVKNILEKISRAAKGSEKRKMLVYSAHDTTLGALQMALNIYNEKLPPYAACQFFELYQEDNGEQTVEMYFRNHTMKDPYQQTLPGCSSACPLPKFADLVSPILVDDWANACGNIEKRKGKCSQENEQAL</sequence>
<evidence type="ECO:0000313" key="10">
    <source>
        <dbReference type="Proteomes" id="UP001178461"/>
    </source>
</evidence>
<comment type="catalytic activity">
    <reaction evidence="1">
        <text>a phosphate monoester + H2O = an alcohol + phosphate</text>
        <dbReference type="Rhea" id="RHEA:15017"/>
        <dbReference type="ChEBI" id="CHEBI:15377"/>
        <dbReference type="ChEBI" id="CHEBI:30879"/>
        <dbReference type="ChEBI" id="CHEBI:43474"/>
        <dbReference type="ChEBI" id="CHEBI:67140"/>
        <dbReference type="EC" id="3.1.3.2"/>
    </reaction>
</comment>
<dbReference type="SUPFAM" id="SSF53254">
    <property type="entry name" value="Phosphoglycerate mutase-like"/>
    <property type="match status" value="1"/>
</dbReference>
<dbReference type="InterPro" id="IPR050645">
    <property type="entry name" value="Histidine_acid_phosphatase"/>
</dbReference>
<dbReference type="Proteomes" id="UP001178461">
    <property type="component" value="Chromosome 12"/>
</dbReference>
<dbReference type="Gene3D" id="3.40.50.1240">
    <property type="entry name" value="Phosphoglycerate mutase-like"/>
    <property type="match status" value="1"/>
</dbReference>
<comment type="similarity">
    <text evidence="2">Belongs to the histidine acid phosphatase family.</text>
</comment>
<evidence type="ECO:0000256" key="7">
    <source>
        <dbReference type="ARBA" id="ARBA00023180"/>
    </source>
</evidence>
<dbReference type="Pfam" id="PF00328">
    <property type="entry name" value="His_Phos_2"/>
    <property type="match status" value="1"/>
</dbReference>
<keyword evidence="4 8" id="KW-0732">Signal</keyword>
<dbReference type="EMBL" id="OX395137">
    <property type="protein sequence ID" value="CAI5788324.1"/>
    <property type="molecule type" value="Genomic_DNA"/>
</dbReference>
<keyword evidence="6" id="KW-1015">Disulfide bond</keyword>
<dbReference type="GO" id="GO:0003993">
    <property type="term" value="F:acid phosphatase activity"/>
    <property type="evidence" value="ECO:0007669"/>
    <property type="project" value="UniProtKB-EC"/>
</dbReference>
<dbReference type="GO" id="GO:0005886">
    <property type="term" value="C:plasma membrane"/>
    <property type="evidence" value="ECO:0007669"/>
    <property type="project" value="TreeGrafter"/>
</dbReference>
<evidence type="ECO:0000256" key="5">
    <source>
        <dbReference type="ARBA" id="ARBA00022801"/>
    </source>
</evidence>
<protein>
    <recommendedName>
        <fullName evidence="3">acid phosphatase</fullName>
        <ecNumber evidence="3">3.1.3.2</ecNumber>
    </recommendedName>
</protein>
<evidence type="ECO:0000313" key="9">
    <source>
        <dbReference type="EMBL" id="CAI5788324.1"/>
    </source>
</evidence>
<feature type="chain" id="PRO_5041260551" description="acid phosphatase" evidence="8">
    <location>
        <begin position="32"/>
        <end position="394"/>
    </location>
</feature>
<evidence type="ECO:0000256" key="4">
    <source>
        <dbReference type="ARBA" id="ARBA00022729"/>
    </source>
</evidence>
<evidence type="ECO:0000256" key="8">
    <source>
        <dbReference type="SAM" id="SignalP"/>
    </source>
</evidence>
<feature type="signal peptide" evidence="8">
    <location>
        <begin position="1"/>
        <end position="31"/>
    </location>
</feature>
<evidence type="ECO:0000256" key="6">
    <source>
        <dbReference type="ARBA" id="ARBA00023157"/>
    </source>
</evidence>
<keyword evidence="10" id="KW-1185">Reference proteome</keyword>
<dbReference type="AlphaFoldDB" id="A0AA35L3A2"/>
<name>A0AA35L3A2_9SAUR</name>
<dbReference type="InterPro" id="IPR029033">
    <property type="entry name" value="His_PPase_superfam"/>
</dbReference>
<proteinExistence type="inferred from homology"/>
<evidence type="ECO:0000256" key="2">
    <source>
        <dbReference type="ARBA" id="ARBA00005375"/>
    </source>
</evidence>
<reference evidence="9" key="1">
    <citation type="submission" date="2022-12" db="EMBL/GenBank/DDBJ databases">
        <authorList>
            <person name="Alioto T."/>
            <person name="Alioto T."/>
            <person name="Gomez Garrido J."/>
        </authorList>
    </citation>
    <scope>NUCLEOTIDE SEQUENCE</scope>
</reference>
<keyword evidence="5" id="KW-0378">Hydrolase</keyword>
<evidence type="ECO:0000256" key="3">
    <source>
        <dbReference type="ARBA" id="ARBA00012646"/>
    </source>
</evidence>
<evidence type="ECO:0000256" key="1">
    <source>
        <dbReference type="ARBA" id="ARBA00000032"/>
    </source>
</evidence>
<dbReference type="PROSITE" id="PS00778">
    <property type="entry name" value="HIS_ACID_PHOSPHAT_2"/>
    <property type="match status" value="1"/>
</dbReference>
<dbReference type="EC" id="3.1.3.2" evidence="3"/>
<dbReference type="CDD" id="cd07061">
    <property type="entry name" value="HP_HAP_like"/>
    <property type="match status" value="1"/>
</dbReference>
<keyword evidence="7" id="KW-0325">Glycoprotein</keyword>
<organism evidence="9 10">
    <name type="scientific">Podarcis lilfordi</name>
    <name type="common">Lilford's wall lizard</name>
    <dbReference type="NCBI Taxonomy" id="74358"/>
    <lineage>
        <taxon>Eukaryota</taxon>
        <taxon>Metazoa</taxon>
        <taxon>Chordata</taxon>
        <taxon>Craniata</taxon>
        <taxon>Vertebrata</taxon>
        <taxon>Euteleostomi</taxon>
        <taxon>Lepidosauria</taxon>
        <taxon>Squamata</taxon>
        <taxon>Bifurcata</taxon>
        <taxon>Unidentata</taxon>
        <taxon>Episquamata</taxon>
        <taxon>Laterata</taxon>
        <taxon>Lacertibaenia</taxon>
        <taxon>Lacertidae</taxon>
        <taxon>Podarcis</taxon>
    </lineage>
</organism>
<dbReference type="PANTHER" id="PTHR11567">
    <property type="entry name" value="ACID PHOSPHATASE-RELATED"/>
    <property type="match status" value="1"/>
</dbReference>
<gene>
    <name evidence="9" type="ORF">PODLI_1B041829</name>
</gene>
<dbReference type="InterPro" id="IPR000560">
    <property type="entry name" value="His_Pase_clade-2"/>
</dbReference>
<dbReference type="FunFam" id="3.40.50.1240:FF:000010">
    <property type="entry name" value="Prostatic acid phosphatase"/>
    <property type="match status" value="1"/>
</dbReference>